<evidence type="ECO:0000313" key="3">
    <source>
        <dbReference type="Proteomes" id="UP001241656"/>
    </source>
</evidence>
<dbReference type="EMBL" id="CP124855">
    <property type="protein sequence ID" value="WHF51384.1"/>
    <property type="molecule type" value="Genomic_DNA"/>
</dbReference>
<keyword evidence="1" id="KW-0812">Transmembrane</keyword>
<dbReference type="Proteomes" id="UP001241656">
    <property type="component" value="Chromosome"/>
</dbReference>
<dbReference type="RefSeq" id="WP_282904727.1">
    <property type="nucleotide sequence ID" value="NZ_CP124855.1"/>
</dbReference>
<evidence type="ECO:0000256" key="1">
    <source>
        <dbReference type="SAM" id="Phobius"/>
    </source>
</evidence>
<evidence type="ECO:0000313" key="2">
    <source>
        <dbReference type="EMBL" id="WHF51384.1"/>
    </source>
</evidence>
<keyword evidence="3" id="KW-1185">Reference proteome</keyword>
<protein>
    <submittedName>
        <fullName evidence="2">Uncharacterized protein</fullName>
    </submittedName>
</protein>
<accession>A0ABY8REE7</accession>
<keyword evidence="1" id="KW-0472">Membrane</keyword>
<name>A0ABY8REE7_9FLAO</name>
<feature type="transmembrane region" description="Helical" evidence="1">
    <location>
        <begin position="6"/>
        <end position="23"/>
    </location>
</feature>
<gene>
    <name evidence="2" type="ORF">QGN23_13295</name>
</gene>
<sequence>MNKQSLIYAVIVFLIFISGLIIGSKMNQNGRFQTTDMSLTTDTKKGILYIFRGKDFIVINLKTGERKLIPIKKLKSDNAGFDEQNLYEYLLGE</sequence>
<keyword evidence="1" id="KW-1133">Transmembrane helix</keyword>
<reference evidence="2 3" key="1">
    <citation type="submission" date="2023-05" db="EMBL/GenBank/DDBJ databases">
        <title>Genomic insight into Chryseobacterium sp. wdc7 isolated forest soil (Gotjawal).</title>
        <authorList>
            <person name="Park S.-J."/>
        </authorList>
    </citation>
    <scope>NUCLEOTIDE SEQUENCE [LARGE SCALE GENOMIC DNA]</scope>
    <source>
        <strain evidence="3">wdc7</strain>
    </source>
</reference>
<proteinExistence type="predicted"/>
<organism evidence="2 3">
    <name type="scientific">Chryseobacterium gotjawalense</name>
    <dbReference type="NCBI Taxonomy" id="3042315"/>
    <lineage>
        <taxon>Bacteria</taxon>
        <taxon>Pseudomonadati</taxon>
        <taxon>Bacteroidota</taxon>
        <taxon>Flavobacteriia</taxon>
        <taxon>Flavobacteriales</taxon>
        <taxon>Weeksellaceae</taxon>
        <taxon>Chryseobacterium group</taxon>
        <taxon>Chryseobacterium</taxon>
    </lineage>
</organism>